<comment type="caution">
    <text evidence="2">The sequence shown here is derived from an EMBL/GenBank/DDBJ whole genome shotgun (WGS) entry which is preliminary data.</text>
</comment>
<feature type="compositionally biased region" description="Polar residues" evidence="1">
    <location>
        <begin position="138"/>
        <end position="152"/>
    </location>
</feature>
<sequence length="183" mass="19747">MPRRHLRRTGVLLARHYKLGCSGLQSKQLHLKANAAYSIHANPAGALIYQKASLGASAKQRHPQSRPGAGAASKLEVHGFRHYQTADLAVGLTRLSSQRDTRSGQLSRQRLSPNPPAPARQQVTQAHGGLDRLASAMLSRSQQAPTGSSAGAPQSAARRSSDRHRARRQRNAAALSTLQTIFE</sequence>
<keyword evidence="3" id="KW-1185">Reference proteome</keyword>
<gene>
    <name evidence="2" type="ORF">WJX84_002589</name>
</gene>
<proteinExistence type="predicted"/>
<name>A0AAW1SND5_9CHLO</name>
<dbReference type="Proteomes" id="UP001485043">
    <property type="component" value="Unassembled WGS sequence"/>
</dbReference>
<feature type="region of interest" description="Disordered" evidence="1">
    <location>
        <begin position="138"/>
        <end position="183"/>
    </location>
</feature>
<organism evidence="2 3">
    <name type="scientific">Apatococcus fuscideae</name>
    <dbReference type="NCBI Taxonomy" id="2026836"/>
    <lineage>
        <taxon>Eukaryota</taxon>
        <taxon>Viridiplantae</taxon>
        <taxon>Chlorophyta</taxon>
        <taxon>core chlorophytes</taxon>
        <taxon>Trebouxiophyceae</taxon>
        <taxon>Chlorellales</taxon>
        <taxon>Chlorellaceae</taxon>
        <taxon>Apatococcus</taxon>
    </lineage>
</organism>
<feature type="region of interest" description="Disordered" evidence="1">
    <location>
        <begin position="94"/>
        <end position="126"/>
    </location>
</feature>
<reference evidence="2 3" key="1">
    <citation type="journal article" date="2024" name="Nat. Commun.">
        <title>Phylogenomics reveals the evolutionary origins of lichenization in chlorophyte algae.</title>
        <authorList>
            <person name="Puginier C."/>
            <person name="Libourel C."/>
            <person name="Otte J."/>
            <person name="Skaloud P."/>
            <person name="Haon M."/>
            <person name="Grisel S."/>
            <person name="Petersen M."/>
            <person name="Berrin J.G."/>
            <person name="Delaux P.M."/>
            <person name="Dal Grande F."/>
            <person name="Keller J."/>
        </authorList>
    </citation>
    <scope>NUCLEOTIDE SEQUENCE [LARGE SCALE GENOMIC DNA]</scope>
    <source>
        <strain evidence="2 3">SAG 2523</strain>
    </source>
</reference>
<feature type="compositionally biased region" description="Polar residues" evidence="1">
    <location>
        <begin position="103"/>
        <end position="112"/>
    </location>
</feature>
<feature type="compositionally biased region" description="Basic residues" evidence="1">
    <location>
        <begin position="161"/>
        <end position="170"/>
    </location>
</feature>
<evidence type="ECO:0000313" key="2">
    <source>
        <dbReference type="EMBL" id="KAK9850444.1"/>
    </source>
</evidence>
<dbReference type="AlphaFoldDB" id="A0AAW1SND5"/>
<accession>A0AAW1SND5</accession>
<evidence type="ECO:0000313" key="3">
    <source>
        <dbReference type="Proteomes" id="UP001485043"/>
    </source>
</evidence>
<protein>
    <submittedName>
        <fullName evidence="2">Uncharacterized protein</fullName>
    </submittedName>
</protein>
<dbReference type="EMBL" id="JALJOV010001290">
    <property type="protein sequence ID" value="KAK9850444.1"/>
    <property type="molecule type" value="Genomic_DNA"/>
</dbReference>
<evidence type="ECO:0000256" key="1">
    <source>
        <dbReference type="SAM" id="MobiDB-lite"/>
    </source>
</evidence>